<feature type="region of interest" description="Disordered" evidence="1">
    <location>
        <begin position="1"/>
        <end position="47"/>
    </location>
</feature>
<dbReference type="AlphaFoldDB" id="A0AA95GF51"/>
<dbReference type="Proteomes" id="UP001177597">
    <property type="component" value="Chromosome"/>
</dbReference>
<dbReference type="EMBL" id="CP123498">
    <property type="protein sequence ID" value="WGL96065.1"/>
    <property type="molecule type" value="Genomic_DNA"/>
</dbReference>
<gene>
    <name evidence="4" type="primary">ybfE</name>
    <name evidence="3" type="ORF">QE207_00200</name>
    <name evidence="4" type="ORF">QE207_05645</name>
</gene>
<dbReference type="RefSeq" id="WP_280628280.1">
    <property type="nucleotide sequence ID" value="NZ_CP123491.1"/>
</dbReference>
<dbReference type="GO" id="GO:0006355">
    <property type="term" value="P:regulation of DNA-templated transcription"/>
    <property type="evidence" value="ECO:0007669"/>
    <property type="project" value="InterPro"/>
</dbReference>
<dbReference type="Pfam" id="PF01402">
    <property type="entry name" value="RHH_1"/>
    <property type="match status" value="1"/>
</dbReference>
<evidence type="ECO:0000313" key="5">
    <source>
        <dbReference type="Proteomes" id="UP001177597"/>
    </source>
</evidence>
<evidence type="ECO:0000259" key="2">
    <source>
        <dbReference type="Pfam" id="PF01402"/>
    </source>
</evidence>
<geneLocation type="plasmid" evidence="3 5">
    <name>paIh1</name>
</geneLocation>
<dbReference type="EMBL" id="CP123491">
    <property type="protein sequence ID" value="WGL93834.1"/>
    <property type="molecule type" value="Genomic_DNA"/>
</dbReference>
<dbReference type="InterPro" id="IPR002145">
    <property type="entry name" value="CopG"/>
</dbReference>
<evidence type="ECO:0000313" key="4">
    <source>
        <dbReference type="EMBL" id="WGL96065.1"/>
    </source>
</evidence>
<dbReference type="NCBIfam" id="NF008671">
    <property type="entry name" value="PRK11675.1"/>
    <property type="match status" value="1"/>
</dbReference>
<feature type="domain" description="Ribbon-helix-helix protein CopG" evidence="2">
    <location>
        <begin position="51"/>
        <end position="91"/>
    </location>
</feature>
<dbReference type="CDD" id="cd21631">
    <property type="entry name" value="RHH_CopG_NikR-like"/>
    <property type="match status" value="1"/>
</dbReference>
<evidence type="ECO:0000313" key="3">
    <source>
        <dbReference type="EMBL" id="WGL93834.1"/>
    </source>
</evidence>
<organism evidence="4 5">
    <name type="scientific">Arsenophonus nasoniae</name>
    <name type="common">son-killer infecting Nasonia vitripennis</name>
    <dbReference type="NCBI Taxonomy" id="638"/>
    <lineage>
        <taxon>Bacteria</taxon>
        <taxon>Pseudomonadati</taxon>
        <taxon>Pseudomonadota</taxon>
        <taxon>Gammaproteobacteria</taxon>
        <taxon>Enterobacterales</taxon>
        <taxon>Morganellaceae</taxon>
        <taxon>Arsenophonus</taxon>
    </lineage>
</organism>
<reference evidence="4" key="1">
    <citation type="submission" date="2023-04" db="EMBL/GenBank/DDBJ databases">
        <title>Genome dynamics across the evolutionary transition to endosymbiosis.</title>
        <authorList>
            <person name="Siozios S."/>
            <person name="Nadal-Jimenez P."/>
            <person name="Azagi T."/>
            <person name="Sprong H."/>
            <person name="Frost C.L."/>
            <person name="Parratt S.R."/>
            <person name="Taylor G."/>
            <person name="Brettell L."/>
            <person name="Lew K.C."/>
            <person name="Croft L."/>
            <person name="King K.C."/>
            <person name="Brockhurst M.A."/>
            <person name="Hypsa V."/>
            <person name="Novakova E."/>
            <person name="Darby A.C."/>
            <person name="Hurst G.D.D."/>
        </authorList>
    </citation>
    <scope>NUCLEOTIDE SEQUENCE</scope>
    <source>
        <strain evidence="4">AIh</strain>
        <plasmid evidence="3">paIh1</plasmid>
    </source>
</reference>
<keyword evidence="3" id="KW-0614">Plasmid</keyword>
<sequence>MAKEQTDRTTRDLFSDELRPGRPKTNPLSRHEQLKINKRNQLKRDKSKGLRRIELKINERAVAALNMLAQEQKISRSELIEQILLTQLAKKN</sequence>
<protein>
    <submittedName>
        <fullName evidence="4">LexA regulated protein</fullName>
    </submittedName>
</protein>
<accession>A0AA95GF51</accession>
<dbReference type="Proteomes" id="UP001177597">
    <property type="component" value="Plasmid paIh1"/>
</dbReference>
<name>A0AA95GF51_9GAMM</name>
<proteinExistence type="predicted"/>
<feature type="compositionally biased region" description="Basic and acidic residues" evidence="1">
    <location>
        <begin position="1"/>
        <end position="20"/>
    </location>
</feature>
<evidence type="ECO:0000256" key="1">
    <source>
        <dbReference type="SAM" id="MobiDB-lite"/>
    </source>
</evidence>